<feature type="transmembrane region" description="Helical" evidence="1">
    <location>
        <begin position="9"/>
        <end position="28"/>
    </location>
</feature>
<dbReference type="Gene3D" id="3.30.565.10">
    <property type="entry name" value="Histidine kinase-like ATPase, C-terminal domain"/>
    <property type="match status" value="1"/>
</dbReference>
<feature type="transmembrane region" description="Helical" evidence="1">
    <location>
        <begin position="43"/>
        <end position="63"/>
    </location>
</feature>
<dbReference type="PANTHER" id="PTHR34220">
    <property type="entry name" value="SENSOR HISTIDINE KINASE YPDA"/>
    <property type="match status" value="1"/>
</dbReference>
<organism evidence="3 4">
    <name type="scientific">Maribacter luteus</name>
    <dbReference type="NCBI Taxonomy" id="2594478"/>
    <lineage>
        <taxon>Bacteria</taxon>
        <taxon>Pseudomonadati</taxon>
        <taxon>Bacteroidota</taxon>
        <taxon>Flavobacteriia</taxon>
        <taxon>Flavobacteriales</taxon>
        <taxon>Flavobacteriaceae</taxon>
        <taxon>Maribacter</taxon>
    </lineage>
</organism>
<evidence type="ECO:0000313" key="4">
    <source>
        <dbReference type="Proteomes" id="UP000443153"/>
    </source>
</evidence>
<dbReference type="InterPro" id="IPR010559">
    <property type="entry name" value="Sig_transdc_His_kin_internal"/>
</dbReference>
<feature type="transmembrane region" description="Helical" evidence="1">
    <location>
        <begin position="117"/>
        <end position="136"/>
    </location>
</feature>
<dbReference type="GO" id="GO:0016020">
    <property type="term" value="C:membrane"/>
    <property type="evidence" value="ECO:0007669"/>
    <property type="project" value="InterPro"/>
</dbReference>
<evidence type="ECO:0000256" key="1">
    <source>
        <dbReference type="SAM" id="Phobius"/>
    </source>
</evidence>
<protein>
    <submittedName>
        <fullName evidence="3">Histidine kinase</fullName>
    </submittedName>
</protein>
<keyword evidence="3" id="KW-0418">Kinase</keyword>
<reference evidence="3 4" key="1">
    <citation type="submission" date="2019-11" db="EMBL/GenBank/DDBJ databases">
        <title>Maribacter lutea sp. nov., a marine bacterium isolated from intertidal sand.</title>
        <authorList>
            <person name="Liu A."/>
        </authorList>
    </citation>
    <scope>NUCLEOTIDE SEQUENCE [LARGE SCALE GENOMIC DNA]</scope>
    <source>
        <strain evidence="3 4">RZ05</strain>
    </source>
</reference>
<comment type="caution">
    <text evidence="3">The sequence shown here is derived from an EMBL/GenBank/DDBJ whole genome shotgun (WGS) entry which is preliminary data.</text>
</comment>
<dbReference type="EMBL" id="WKJH01000006">
    <property type="protein sequence ID" value="MRX64506.1"/>
    <property type="molecule type" value="Genomic_DNA"/>
</dbReference>
<keyword evidence="1" id="KW-0472">Membrane</keyword>
<dbReference type="Proteomes" id="UP000443153">
    <property type="component" value="Unassembled WGS sequence"/>
</dbReference>
<proteinExistence type="predicted"/>
<gene>
    <name evidence="3" type="ORF">GJ691_10015</name>
</gene>
<evidence type="ECO:0000313" key="3">
    <source>
        <dbReference type="EMBL" id="MRX64506.1"/>
    </source>
</evidence>
<keyword evidence="3" id="KW-0808">Transferase</keyword>
<dbReference type="InterPro" id="IPR036890">
    <property type="entry name" value="HATPase_C_sf"/>
</dbReference>
<keyword evidence="1" id="KW-0812">Transmembrane</keyword>
<feature type="transmembrane region" description="Helical" evidence="1">
    <location>
        <begin position="75"/>
        <end position="93"/>
    </location>
</feature>
<accession>A0A6I2MT48</accession>
<dbReference type="OrthoDB" id="9809908at2"/>
<dbReference type="PANTHER" id="PTHR34220:SF7">
    <property type="entry name" value="SENSOR HISTIDINE KINASE YPDA"/>
    <property type="match status" value="1"/>
</dbReference>
<feature type="domain" description="Signal transduction histidine kinase internal region" evidence="2">
    <location>
        <begin position="160"/>
        <end position="238"/>
    </location>
</feature>
<dbReference type="SUPFAM" id="SSF55874">
    <property type="entry name" value="ATPase domain of HSP90 chaperone/DNA topoisomerase II/histidine kinase"/>
    <property type="match status" value="1"/>
</dbReference>
<dbReference type="RefSeq" id="WP_154366447.1">
    <property type="nucleotide sequence ID" value="NZ_WKJH01000006.1"/>
</dbReference>
<dbReference type="InterPro" id="IPR050640">
    <property type="entry name" value="Bact_2-comp_sensor_kinase"/>
</dbReference>
<evidence type="ECO:0000259" key="2">
    <source>
        <dbReference type="Pfam" id="PF06580"/>
    </source>
</evidence>
<name>A0A6I2MT48_9FLAO</name>
<keyword evidence="4" id="KW-1185">Reference proteome</keyword>
<keyword evidence="1" id="KW-1133">Transmembrane helix</keyword>
<sequence length="346" mass="40395">MELNRKKYLFPVLHVLAWLILFSMPYLLSQGQNQISQVVTRTLIHTWVPLFFYAFIFYVNYLLLINKFLFEKKTILFFLINLILIGTFVWANHELKGYLTQSFVITDNPENKPPRKIFWYLDFFASLVPLAFSIALKTTERWLKTEAEQKEAKNVKLQSEIQHLKYQLQPHFFFNALNNIYSLVDYQPETAKKTIHSLGKLMRYLLYDTETEKVPLRKEIDFMTQYIELMKLRYSDKIKISHDFPNDLPNIEVVPLLFITLVENAFKHGVSASKSSDLSFGLKVDGTKLTFTASNPNTPKSTSDKSGSGIGLENLEKRLQLLYPNKHHFDYKVIDGIFTAILTLEI</sequence>
<dbReference type="GO" id="GO:0000155">
    <property type="term" value="F:phosphorelay sensor kinase activity"/>
    <property type="evidence" value="ECO:0007669"/>
    <property type="project" value="InterPro"/>
</dbReference>
<dbReference type="Pfam" id="PF06580">
    <property type="entry name" value="His_kinase"/>
    <property type="match status" value="1"/>
</dbReference>
<dbReference type="AlphaFoldDB" id="A0A6I2MT48"/>